<dbReference type="InterPro" id="IPR044862">
    <property type="entry name" value="Pro_4_hyd_alph_FE2OG_OXY"/>
</dbReference>
<dbReference type="Proteomes" id="UP000016932">
    <property type="component" value="Unassembled WGS sequence"/>
</dbReference>
<organism evidence="2 3">
    <name type="scientific">Pseudocercospora fijiensis (strain CIRAD86)</name>
    <name type="common">Black leaf streak disease fungus</name>
    <name type="synonym">Mycosphaerella fijiensis</name>
    <dbReference type="NCBI Taxonomy" id="383855"/>
    <lineage>
        <taxon>Eukaryota</taxon>
        <taxon>Fungi</taxon>
        <taxon>Dikarya</taxon>
        <taxon>Ascomycota</taxon>
        <taxon>Pezizomycotina</taxon>
        <taxon>Dothideomycetes</taxon>
        <taxon>Dothideomycetidae</taxon>
        <taxon>Mycosphaerellales</taxon>
        <taxon>Mycosphaerellaceae</taxon>
        <taxon>Pseudocercospora</taxon>
    </lineage>
</organism>
<dbReference type="OrthoDB" id="27483at2759"/>
<dbReference type="RefSeq" id="XP_007924054.1">
    <property type="nucleotide sequence ID" value="XM_007925863.1"/>
</dbReference>
<dbReference type="Pfam" id="PF13640">
    <property type="entry name" value="2OG-FeII_Oxy_3"/>
    <property type="match status" value="1"/>
</dbReference>
<feature type="domain" description="Prolyl 4-hydroxylase alpha subunit Fe(2+) 2OG dioxygenase" evidence="1">
    <location>
        <begin position="81"/>
        <end position="155"/>
    </location>
</feature>
<dbReference type="EMBL" id="KB446556">
    <property type="protein sequence ID" value="EME86961.1"/>
    <property type="molecule type" value="Genomic_DNA"/>
</dbReference>
<name>M3AQR2_PSEFD</name>
<dbReference type="PANTHER" id="PTHR33099">
    <property type="entry name" value="FE2OG DIOXYGENASE DOMAIN-CONTAINING PROTEIN"/>
    <property type="match status" value="1"/>
</dbReference>
<dbReference type="Gene3D" id="2.60.120.620">
    <property type="entry name" value="q2cbj1_9rhob like domain"/>
    <property type="match status" value="1"/>
</dbReference>
<dbReference type="HOGENOM" id="CLU_019613_0_1_1"/>
<accession>M3AQR2</accession>
<protein>
    <recommendedName>
        <fullName evidence="1">Prolyl 4-hydroxylase alpha subunit Fe(2+) 2OG dioxygenase domain-containing protein</fullName>
    </recommendedName>
</protein>
<evidence type="ECO:0000313" key="2">
    <source>
        <dbReference type="EMBL" id="EME86961.1"/>
    </source>
</evidence>
<dbReference type="AlphaFoldDB" id="M3AQR2"/>
<evidence type="ECO:0000313" key="3">
    <source>
        <dbReference type="Proteomes" id="UP000016932"/>
    </source>
</evidence>
<keyword evidence="3" id="KW-1185">Reference proteome</keyword>
<gene>
    <name evidence="2" type="ORF">MYCFIDRAFT_122442</name>
</gene>
<dbReference type="KEGG" id="pfj:MYCFIDRAFT_122442"/>
<dbReference type="PANTHER" id="PTHR33099:SF7">
    <property type="entry name" value="MYND-TYPE DOMAIN-CONTAINING PROTEIN"/>
    <property type="match status" value="1"/>
</dbReference>
<feature type="non-terminal residue" evidence="2">
    <location>
        <position position="156"/>
    </location>
</feature>
<dbReference type="VEuPathDB" id="FungiDB:MYCFIDRAFT_122442"/>
<reference evidence="2 3" key="1">
    <citation type="journal article" date="2012" name="PLoS Pathog.">
        <title>Diverse lifestyles and strategies of plant pathogenesis encoded in the genomes of eighteen Dothideomycetes fungi.</title>
        <authorList>
            <person name="Ohm R.A."/>
            <person name="Feau N."/>
            <person name="Henrissat B."/>
            <person name="Schoch C.L."/>
            <person name="Horwitz B.A."/>
            <person name="Barry K.W."/>
            <person name="Condon B.J."/>
            <person name="Copeland A.C."/>
            <person name="Dhillon B."/>
            <person name="Glaser F."/>
            <person name="Hesse C.N."/>
            <person name="Kosti I."/>
            <person name="LaButti K."/>
            <person name="Lindquist E.A."/>
            <person name="Lucas S."/>
            <person name="Salamov A.A."/>
            <person name="Bradshaw R.E."/>
            <person name="Ciuffetti L."/>
            <person name="Hamelin R.C."/>
            <person name="Kema G.H.J."/>
            <person name="Lawrence C."/>
            <person name="Scott J.A."/>
            <person name="Spatafora J.W."/>
            <person name="Turgeon B.G."/>
            <person name="de Wit P.J.G.M."/>
            <person name="Zhong S."/>
            <person name="Goodwin S.B."/>
            <person name="Grigoriev I.V."/>
        </authorList>
    </citation>
    <scope>NUCLEOTIDE SEQUENCE [LARGE SCALE GENOMIC DNA]</scope>
    <source>
        <strain evidence="2 3">CIRAD86</strain>
    </source>
</reference>
<proteinExistence type="predicted"/>
<sequence>ASQRSQGFSDFPSACAPASFARSGGEVIDESYRKAGKLDVGEFLTSFCPYQAGIVATIEQLFAPQTKQTTHARSIKAELYKLNVYSAPSGKFKAHVDTPRSETQLGSLVVSLPVDHEGGQLVVRHVGKEVVFDCDCEHEVLEVSQGHRVTLTYNLY</sequence>
<evidence type="ECO:0000259" key="1">
    <source>
        <dbReference type="Pfam" id="PF13640"/>
    </source>
</evidence>
<feature type="non-terminal residue" evidence="2">
    <location>
        <position position="1"/>
    </location>
</feature>
<dbReference type="eggNOG" id="ENOG502S0B1">
    <property type="taxonomic scope" value="Eukaryota"/>
</dbReference>
<dbReference type="GeneID" id="19330477"/>